<dbReference type="Gene3D" id="1.10.10.1450">
    <property type="match status" value="1"/>
</dbReference>
<dbReference type="InterPro" id="IPR052709">
    <property type="entry name" value="Transposase-MT_Hybrid"/>
</dbReference>
<dbReference type="Pfam" id="PF17906">
    <property type="entry name" value="HTH_48"/>
    <property type="match status" value="1"/>
</dbReference>
<gene>
    <name evidence="3" type="ORF">g.40676</name>
</gene>
<dbReference type="InterPro" id="IPR009057">
    <property type="entry name" value="Homeodomain-like_sf"/>
</dbReference>
<dbReference type="GO" id="GO:0005634">
    <property type="term" value="C:nucleus"/>
    <property type="evidence" value="ECO:0007669"/>
    <property type="project" value="UniProtKB-SubCell"/>
</dbReference>
<dbReference type="Gene3D" id="3.30.420.10">
    <property type="entry name" value="Ribonuclease H-like superfamily/Ribonuclease H"/>
    <property type="match status" value="1"/>
</dbReference>
<dbReference type="InterPro" id="IPR001888">
    <property type="entry name" value="Transposase_1"/>
</dbReference>
<comment type="subcellular location">
    <subcellularLocation>
        <location evidence="1">Nucleus</location>
    </subcellularLocation>
</comment>
<name>A0A1B6MJV2_9HEMI</name>
<sequence length="275" mass="31941">MQSTVGISLCNSWYCSWRGDIGSWDIAQSPLLICCVLVYSVNKFKLSLPVLALKMALSEQRANIKFCVLLQKSPCETLELLNQAYRDEAMKKSQVYEWHKRFREGRINIEDDDRSGRPSTATTDDNIERVRQVVRENRRITIDEILSKVNLSHGSVHTILHDHLNMHRICLRMVPKMLTPEHKEQRMIMAGDLIDAADADPNFLQKIVTGDETWCFLYDPQTKRQSSEWKTKTSPRKEKFRLDKSKGKVMLEVFFDYKGLIHYEFIPEGQTRDGA</sequence>
<organism evidence="3">
    <name type="scientific">Graphocephala atropunctata</name>
    <dbReference type="NCBI Taxonomy" id="36148"/>
    <lineage>
        <taxon>Eukaryota</taxon>
        <taxon>Metazoa</taxon>
        <taxon>Ecdysozoa</taxon>
        <taxon>Arthropoda</taxon>
        <taxon>Hexapoda</taxon>
        <taxon>Insecta</taxon>
        <taxon>Pterygota</taxon>
        <taxon>Neoptera</taxon>
        <taxon>Paraneoptera</taxon>
        <taxon>Hemiptera</taxon>
        <taxon>Auchenorrhyncha</taxon>
        <taxon>Membracoidea</taxon>
        <taxon>Cicadellidae</taxon>
        <taxon>Cicadellinae</taxon>
        <taxon>Cicadellini</taxon>
        <taxon>Graphocephala</taxon>
    </lineage>
</organism>
<accession>A0A1B6MJV2</accession>
<dbReference type="InterPro" id="IPR036397">
    <property type="entry name" value="RNaseH_sf"/>
</dbReference>
<feature type="domain" description="Mos1 transposase HTH" evidence="2">
    <location>
        <begin position="61"/>
        <end position="105"/>
    </location>
</feature>
<dbReference type="EMBL" id="GEBQ01003783">
    <property type="protein sequence ID" value="JAT36194.1"/>
    <property type="molecule type" value="Transcribed_RNA"/>
</dbReference>
<dbReference type="PANTHER" id="PTHR46060">
    <property type="entry name" value="MARINER MOS1 TRANSPOSASE-LIKE PROTEIN"/>
    <property type="match status" value="1"/>
</dbReference>
<proteinExistence type="predicted"/>
<dbReference type="Pfam" id="PF01359">
    <property type="entry name" value="Transposase_1"/>
    <property type="match status" value="1"/>
</dbReference>
<reference evidence="3" key="1">
    <citation type="submission" date="2015-11" db="EMBL/GenBank/DDBJ databases">
        <title>De novo transcriptome assembly of four potential Pierce s Disease insect vectors from Arizona vineyards.</title>
        <authorList>
            <person name="Tassone E.E."/>
        </authorList>
    </citation>
    <scope>NUCLEOTIDE SEQUENCE</scope>
</reference>
<dbReference type="AlphaFoldDB" id="A0A1B6MJV2"/>
<evidence type="ECO:0000259" key="2">
    <source>
        <dbReference type="Pfam" id="PF17906"/>
    </source>
</evidence>
<dbReference type="SUPFAM" id="SSF46689">
    <property type="entry name" value="Homeodomain-like"/>
    <property type="match status" value="1"/>
</dbReference>
<dbReference type="PANTHER" id="PTHR46060:SF1">
    <property type="entry name" value="MARINER MOS1 TRANSPOSASE-LIKE PROTEIN"/>
    <property type="match status" value="1"/>
</dbReference>
<evidence type="ECO:0000256" key="1">
    <source>
        <dbReference type="ARBA" id="ARBA00004123"/>
    </source>
</evidence>
<dbReference type="GO" id="GO:0003676">
    <property type="term" value="F:nucleic acid binding"/>
    <property type="evidence" value="ECO:0007669"/>
    <property type="project" value="InterPro"/>
</dbReference>
<evidence type="ECO:0000313" key="3">
    <source>
        <dbReference type="EMBL" id="JAT36194.1"/>
    </source>
</evidence>
<protein>
    <recommendedName>
        <fullName evidence="2">Mos1 transposase HTH domain-containing protein</fullName>
    </recommendedName>
</protein>
<dbReference type="InterPro" id="IPR041426">
    <property type="entry name" value="Mos1_HTH"/>
</dbReference>